<keyword evidence="5" id="KW-0256">Endoplasmic reticulum</keyword>
<dbReference type="PROSITE" id="PS50192">
    <property type="entry name" value="T_SNARE"/>
    <property type="match status" value="1"/>
</dbReference>
<evidence type="ECO:0000313" key="15">
    <source>
        <dbReference type="EMBL" id="KAB2628842.1"/>
    </source>
</evidence>
<feature type="transmembrane region" description="Helical" evidence="13">
    <location>
        <begin position="103"/>
        <end position="122"/>
    </location>
</feature>
<evidence type="ECO:0000313" key="16">
    <source>
        <dbReference type="Proteomes" id="UP000327157"/>
    </source>
</evidence>
<evidence type="ECO:0000256" key="9">
    <source>
        <dbReference type="ARBA" id="ARBA00023054"/>
    </source>
</evidence>
<evidence type="ECO:0000256" key="11">
    <source>
        <dbReference type="ARBA" id="ARBA00037962"/>
    </source>
</evidence>
<name>A0A5N5HRQ7_9ROSA</name>
<evidence type="ECO:0000256" key="12">
    <source>
        <dbReference type="ARBA" id="ARBA00060029"/>
    </source>
</evidence>
<comment type="caution">
    <text evidence="15">The sequence shown here is derived from an EMBL/GenBank/DDBJ whole genome shotgun (WGS) entry which is preliminary data.</text>
</comment>
<keyword evidence="7 13" id="KW-1133">Transmembrane helix</keyword>
<accession>A0A5N5HRQ7</accession>
<evidence type="ECO:0000259" key="14">
    <source>
        <dbReference type="PROSITE" id="PS50192"/>
    </source>
</evidence>
<dbReference type="FunFam" id="1.20.5.110:FF:000056">
    <property type="entry name" value="Bet1-like protein At4g14600"/>
    <property type="match status" value="1"/>
</dbReference>
<keyword evidence="3" id="KW-0813">Transport</keyword>
<dbReference type="Gene3D" id="1.20.5.110">
    <property type="match status" value="1"/>
</dbReference>
<reference evidence="15 16" key="1">
    <citation type="submission" date="2019-09" db="EMBL/GenBank/DDBJ databases">
        <authorList>
            <person name="Ou C."/>
        </authorList>
    </citation>
    <scope>NUCLEOTIDE SEQUENCE [LARGE SCALE GENOMIC DNA]</scope>
    <source>
        <strain evidence="15">S2</strain>
        <tissue evidence="15">Leaf</tissue>
    </source>
</reference>
<evidence type="ECO:0000256" key="1">
    <source>
        <dbReference type="ARBA" id="ARBA00004163"/>
    </source>
</evidence>
<proteinExistence type="inferred from homology"/>
<keyword evidence="4 13" id="KW-0812">Transmembrane</keyword>
<feature type="domain" description="T-SNARE coiled-coil homology" evidence="14">
    <location>
        <begin position="32"/>
        <end position="94"/>
    </location>
</feature>
<sequence>MAGYGNAVPYRSREGLNPRPAANMDEIQLRIDPMHADLDEDINGLHNQVRRLRNVAQVIGTEAKFQNEFLDQLHMTLLKGQAGLKNNVRRLNRSIVRSGSNHVVHVVAFGLLCFFVGPGILFRHRDPTKHPGASYRTGRPSSDYHPLGKNSITLLFLSMKSMFVSCAPCGDARISVFVISLTCSRTPSLVR</sequence>
<dbReference type="EMBL" id="SMOL01000148">
    <property type="protein sequence ID" value="KAB2628842.1"/>
    <property type="molecule type" value="Genomic_DNA"/>
</dbReference>
<reference evidence="15 16" key="3">
    <citation type="submission" date="2019-11" db="EMBL/GenBank/DDBJ databases">
        <title>A de novo genome assembly of a pear dwarfing rootstock.</title>
        <authorList>
            <person name="Wang F."/>
            <person name="Wang J."/>
            <person name="Li S."/>
            <person name="Zhang Y."/>
            <person name="Fang M."/>
            <person name="Ma L."/>
            <person name="Zhao Y."/>
            <person name="Jiang S."/>
        </authorList>
    </citation>
    <scope>NUCLEOTIDE SEQUENCE [LARGE SCALE GENOMIC DNA]</scope>
    <source>
        <strain evidence="15">S2</strain>
        <tissue evidence="15">Leaf</tissue>
    </source>
</reference>
<keyword evidence="16" id="KW-1185">Reference proteome</keyword>
<dbReference type="GO" id="GO:0005789">
    <property type="term" value="C:endoplasmic reticulum membrane"/>
    <property type="evidence" value="ECO:0007669"/>
    <property type="project" value="UniProtKB-SubCell"/>
</dbReference>
<evidence type="ECO:0000256" key="8">
    <source>
        <dbReference type="ARBA" id="ARBA00023034"/>
    </source>
</evidence>
<keyword evidence="10 13" id="KW-0472">Membrane</keyword>
<keyword evidence="9" id="KW-0175">Coiled coil</keyword>
<comment type="subcellular location">
    <subcellularLocation>
        <location evidence="1">Endoplasmic reticulum membrane</location>
        <topology evidence="1">Single-pass type IV membrane protein</topology>
    </subcellularLocation>
    <subcellularLocation>
        <location evidence="2">Golgi apparatus membrane</location>
        <topology evidence="2">Single-pass type IV membrane protein</topology>
    </subcellularLocation>
</comment>
<evidence type="ECO:0000256" key="13">
    <source>
        <dbReference type="SAM" id="Phobius"/>
    </source>
</evidence>
<dbReference type="SUPFAM" id="SSF58038">
    <property type="entry name" value="SNARE fusion complex"/>
    <property type="match status" value="1"/>
</dbReference>
<dbReference type="InterPro" id="IPR000727">
    <property type="entry name" value="T_SNARE_dom"/>
</dbReference>
<evidence type="ECO:0000256" key="4">
    <source>
        <dbReference type="ARBA" id="ARBA00022692"/>
    </source>
</evidence>
<reference evidence="16" key="2">
    <citation type="submission" date="2019-10" db="EMBL/GenBank/DDBJ databases">
        <title>A de novo genome assembly of a pear dwarfing rootstock.</title>
        <authorList>
            <person name="Wang F."/>
            <person name="Wang J."/>
            <person name="Li S."/>
            <person name="Zhang Y."/>
            <person name="Fang M."/>
            <person name="Ma L."/>
            <person name="Zhao Y."/>
            <person name="Jiang S."/>
        </authorList>
    </citation>
    <scope>NUCLEOTIDE SEQUENCE [LARGE SCALE GENOMIC DNA]</scope>
</reference>
<evidence type="ECO:0000256" key="3">
    <source>
        <dbReference type="ARBA" id="ARBA00022448"/>
    </source>
</evidence>
<organism evidence="15 16">
    <name type="scientific">Pyrus ussuriensis x Pyrus communis</name>
    <dbReference type="NCBI Taxonomy" id="2448454"/>
    <lineage>
        <taxon>Eukaryota</taxon>
        <taxon>Viridiplantae</taxon>
        <taxon>Streptophyta</taxon>
        <taxon>Embryophyta</taxon>
        <taxon>Tracheophyta</taxon>
        <taxon>Spermatophyta</taxon>
        <taxon>Magnoliopsida</taxon>
        <taxon>eudicotyledons</taxon>
        <taxon>Gunneridae</taxon>
        <taxon>Pentapetalae</taxon>
        <taxon>rosids</taxon>
        <taxon>fabids</taxon>
        <taxon>Rosales</taxon>
        <taxon>Rosaceae</taxon>
        <taxon>Amygdaloideae</taxon>
        <taxon>Maleae</taxon>
        <taxon>Pyrus</taxon>
    </lineage>
</organism>
<evidence type="ECO:0000256" key="2">
    <source>
        <dbReference type="ARBA" id="ARBA00004409"/>
    </source>
</evidence>
<keyword evidence="6" id="KW-0653">Protein transport</keyword>
<protein>
    <submittedName>
        <fullName evidence="15">Bet1-like protein</fullName>
    </submittedName>
</protein>
<comment type="function">
    <text evidence="12">Required for vesicular transport from the ER to the Golgi complex. Functions as a SNARE associated with ER-derived vesicles.</text>
</comment>
<comment type="similarity">
    <text evidence="11">Belongs to the BET1 family.</text>
</comment>
<evidence type="ECO:0000256" key="6">
    <source>
        <dbReference type="ARBA" id="ARBA00022927"/>
    </source>
</evidence>
<dbReference type="GO" id="GO:0000139">
    <property type="term" value="C:Golgi membrane"/>
    <property type="evidence" value="ECO:0007669"/>
    <property type="project" value="UniProtKB-SubCell"/>
</dbReference>
<evidence type="ECO:0000256" key="7">
    <source>
        <dbReference type="ARBA" id="ARBA00022989"/>
    </source>
</evidence>
<dbReference type="OrthoDB" id="261831at2759"/>
<evidence type="ECO:0000256" key="10">
    <source>
        <dbReference type="ARBA" id="ARBA00023136"/>
    </source>
</evidence>
<dbReference type="AlphaFoldDB" id="A0A5N5HRQ7"/>
<dbReference type="Proteomes" id="UP000327157">
    <property type="component" value="Chromosome 8"/>
</dbReference>
<dbReference type="GO" id="GO:0015031">
    <property type="term" value="P:protein transport"/>
    <property type="evidence" value="ECO:0007669"/>
    <property type="project" value="UniProtKB-KW"/>
</dbReference>
<dbReference type="CDD" id="cd15841">
    <property type="entry name" value="SNARE_Qc"/>
    <property type="match status" value="1"/>
</dbReference>
<gene>
    <name evidence="15" type="ORF">D8674_033637</name>
</gene>
<evidence type="ECO:0000256" key="5">
    <source>
        <dbReference type="ARBA" id="ARBA00022824"/>
    </source>
</evidence>
<keyword evidence="8" id="KW-0333">Golgi apparatus</keyword>
<dbReference type="PANTHER" id="PTHR12791">
    <property type="entry name" value="GOLGI SNARE BET1-RELATED"/>
    <property type="match status" value="1"/>
</dbReference>